<dbReference type="PANTHER" id="PTHR30087">
    <property type="entry name" value="INNER MEMBRANE PROTEIN"/>
    <property type="match status" value="1"/>
</dbReference>
<name>A0A0L6JSR9_9FIRM</name>
<dbReference type="EMBL" id="LGTC01000001">
    <property type="protein sequence ID" value="KNY28472.1"/>
    <property type="molecule type" value="Genomic_DNA"/>
</dbReference>
<dbReference type="STRING" id="398512.Bccel_3746"/>
<dbReference type="eggNOG" id="COG1683">
    <property type="taxonomic scope" value="Bacteria"/>
</dbReference>
<dbReference type="AlphaFoldDB" id="A0A0L6JSR9"/>
<dbReference type="InterPro" id="IPR007553">
    <property type="entry name" value="2-thiour_desulf"/>
</dbReference>
<keyword evidence="2" id="KW-1185">Reference proteome</keyword>
<sequence>MIIVSACLAGIDCKYNGGNNADDRIIELVSKGQAIPVCPEQLGGCPTPRLKTEIAGGSGADVLDSKCSVVREDGRDMTEEFIKGAQEVLKIAKLLNVKKAILKSKSPSCGYGKVYDGTFSGRLIDGNGVTSELLLRNDIEVISEKH</sequence>
<gene>
    <name evidence="1" type="ORF">Bccel_3746</name>
</gene>
<protein>
    <submittedName>
        <fullName evidence="1">Uncharacterized protein</fullName>
    </submittedName>
</protein>
<dbReference type="PATRIC" id="fig|398512.5.peg.3922"/>
<dbReference type="RefSeq" id="WP_036938884.1">
    <property type="nucleotide sequence ID" value="NZ_JQKC01000007.1"/>
</dbReference>
<dbReference type="Proteomes" id="UP000036923">
    <property type="component" value="Unassembled WGS sequence"/>
</dbReference>
<accession>A0A0L6JSR9</accession>
<evidence type="ECO:0000313" key="2">
    <source>
        <dbReference type="Proteomes" id="UP000036923"/>
    </source>
</evidence>
<comment type="caution">
    <text evidence="1">The sequence shown here is derived from an EMBL/GenBank/DDBJ whole genome shotgun (WGS) entry which is preliminary data.</text>
</comment>
<proteinExistence type="predicted"/>
<dbReference type="Pfam" id="PF04463">
    <property type="entry name" value="2-thiour_desulf"/>
    <property type="match status" value="1"/>
</dbReference>
<dbReference type="OrthoDB" id="9797779at2"/>
<reference evidence="2" key="1">
    <citation type="submission" date="2015-07" db="EMBL/GenBank/DDBJ databases">
        <title>Near-Complete Genome Sequence of the Cellulolytic Bacterium Bacteroides (Pseudobacteroides) cellulosolvens ATCC 35603.</title>
        <authorList>
            <person name="Dassa B."/>
            <person name="Utturkar S.M."/>
            <person name="Klingeman D.M."/>
            <person name="Hurt R.A."/>
            <person name="Keller M."/>
            <person name="Xu J."/>
            <person name="Reddy Y.H.K."/>
            <person name="Borovok I."/>
            <person name="Grinberg I.R."/>
            <person name="Lamed R."/>
            <person name="Zhivin O."/>
            <person name="Bayer E.A."/>
            <person name="Brown S.D."/>
        </authorList>
    </citation>
    <scope>NUCLEOTIDE SEQUENCE [LARGE SCALE GENOMIC DNA]</scope>
    <source>
        <strain evidence="2">DSM 2933</strain>
    </source>
</reference>
<dbReference type="PANTHER" id="PTHR30087:SF1">
    <property type="entry name" value="HYPOTHETICAL CYTOSOLIC PROTEIN"/>
    <property type="match status" value="1"/>
</dbReference>
<evidence type="ECO:0000313" key="1">
    <source>
        <dbReference type="EMBL" id="KNY28472.1"/>
    </source>
</evidence>
<organism evidence="1 2">
    <name type="scientific">Pseudobacteroides cellulosolvens ATCC 35603 = DSM 2933</name>
    <dbReference type="NCBI Taxonomy" id="398512"/>
    <lineage>
        <taxon>Bacteria</taxon>
        <taxon>Bacillati</taxon>
        <taxon>Bacillota</taxon>
        <taxon>Clostridia</taxon>
        <taxon>Eubacteriales</taxon>
        <taxon>Oscillospiraceae</taxon>
        <taxon>Pseudobacteroides</taxon>
    </lineage>
</organism>